<keyword evidence="1" id="KW-0472">Membrane</keyword>
<organism evidence="2 3">
    <name type="scientific">SAR324 cluster bacterium</name>
    <dbReference type="NCBI Taxonomy" id="2024889"/>
    <lineage>
        <taxon>Bacteria</taxon>
        <taxon>Deltaproteobacteria</taxon>
        <taxon>SAR324 cluster</taxon>
    </lineage>
</organism>
<proteinExistence type="predicted"/>
<dbReference type="EMBL" id="JAAZON010000690">
    <property type="protein sequence ID" value="NMC64504.1"/>
    <property type="molecule type" value="Genomic_DNA"/>
</dbReference>
<reference evidence="2 3" key="1">
    <citation type="journal article" date="2020" name="Biotechnol. Biofuels">
        <title>New insights from the biogas microbiome by comprehensive genome-resolved metagenomics of nearly 1600 species originating from multiple anaerobic digesters.</title>
        <authorList>
            <person name="Campanaro S."/>
            <person name="Treu L."/>
            <person name="Rodriguez-R L.M."/>
            <person name="Kovalovszki A."/>
            <person name="Ziels R.M."/>
            <person name="Maus I."/>
            <person name="Zhu X."/>
            <person name="Kougias P.G."/>
            <person name="Basile A."/>
            <person name="Luo G."/>
            <person name="Schluter A."/>
            <person name="Konstantinidis K.T."/>
            <person name="Angelidaki I."/>
        </authorList>
    </citation>
    <scope>NUCLEOTIDE SEQUENCE [LARGE SCALE GENOMIC DNA]</scope>
    <source>
        <strain evidence="2">AS27yjCOA_65</strain>
    </source>
</reference>
<protein>
    <submittedName>
        <fullName evidence="2">Uncharacterized protein</fullName>
    </submittedName>
</protein>
<accession>A0A7X9FUF4</accession>
<gene>
    <name evidence="2" type="ORF">GYA55_15165</name>
</gene>
<dbReference type="AlphaFoldDB" id="A0A7X9FUF4"/>
<feature type="transmembrane region" description="Helical" evidence="1">
    <location>
        <begin position="6"/>
        <end position="23"/>
    </location>
</feature>
<comment type="caution">
    <text evidence="2">The sequence shown here is derived from an EMBL/GenBank/DDBJ whole genome shotgun (WGS) entry which is preliminary data.</text>
</comment>
<name>A0A7X9FUF4_9DELT</name>
<evidence type="ECO:0000256" key="1">
    <source>
        <dbReference type="SAM" id="Phobius"/>
    </source>
</evidence>
<evidence type="ECO:0000313" key="3">
    <source>
        <dbReference type="Proteomes" id="UP000524246"/>
    </source>
</evidence>
<dbReference type="Proteomes" id="UP000524246">
    <property type="component" value="Unassembled WGS sequence"/>
</dbReference>
<sequence>MLYLILFSLILAAIVFFVITWIMREVWINPARTSLKDFEISNHLKGESYEVLFTPFEPEIFVHDPIRENYTLIINDDGFGLKVSFPASLYSHYPPLFFPWKIVTNLERSFLTNVLIRVKGREEGFYLYAGIKAARRLVDAWDKSKTKQSA</sequence>
<evidence type="ECO:0000313" key="2">
    <source>
        <dbReference type="EMBL" id="NMC64504.1"/>
    </source>
</evidence>
<keyword evidence="1" id="KW-1133">Transmembrane helix</keyword>
<keyword evidence="1" id="KW-0812">Transmembrane</keyword>